<dbReference type="InterPro" id="IPR016032">
    <property type="entry name" value="Sig_transdc_resp-reg_C-effctor"/>
</dbReference>
<proteinExistence type="predicted"/>
<dbReference type="EMBL" id="CAJPEV010009842">
    <property type="protein sequence ID" value="CAG0905822.1"/>
    <property type="molecule type" value="Genomic_DNA"/>
</dbReference>
<dbReference type="SUPFAM" id="SSF46894">
    <property type="entry name" value="C-terminal effector domain of the bipartite response regulators"/>
    <property type="match status" value="1"/>
</dbReference>
<evidence type="ECO:0000256" key="2">
    <source>
        <dbReference type="ARBA" id="ARBA00023125"/>
    </source>
</evidence>
<dbReference type="PRINTS" id="PR00038">
    <property type="entry name" value="HTHLUXR"/>
</dbReference>
<evidence type="ECO:0000313" key="6">
    <source>
        <dbReference type="Proteomes" id="UP000677054"/>
    </source>
</evidence>
<evidence type="ECO:0000313" key="5">
    <source>
        <dbReference type="EMBL" id="CAD7254472.1"/>
    </source>
</evidence>
<dbReference type="PROSITE" id="PS50043">
    <property type="entry name" value="HTH_LUXR_2"/>
    <property type="match status" value="1"/>
</dbReference>
<dbReference type="Proteomes" id="UP000677054">
    <property type="component" value="Unassembled WGS sequence"/>
</dbReference>
<gene>
    <name evidence="5" type="ORF">DSTB1V02_LOCUS14218</name>
</gene>
<dbReference type="AlphaFoldDB" id="A0A7R9FTC2"/>
<dbReference type="CDD" id="cd06170">
    <property type="entry name" value="LuxR_C_like"/>
    <property type="match status" value="1"/>
</dbReference>
<dbReference type="InterPro" id="IPR005143">
    <property type="entry name" value="TF_LuxR_autoind-bd_dom"/>
</dbReference>
<name>A0A7R9FTC2_9CRUS</name>
<dbReference type="InterPro" id="IPR000792">
    <property type="entry name" value="Tscrpt_reg_LuxR_C"/>
</dbReference>
<reference evidence="5" key="1">
    <citation type="submission" date="2020-11" db="EMBL/GenBank/DDBJ databases">
        <authorList>
            <person name="Tran Van P."/>
        </authorList>
    </citation>
    <scope>NUCLEOTIDE SEQUENCE</scope>
</reference>
<dbReference type="EMBL" id="LR909360">
    <property type="protein sequence ID" value="CAD7254472.1"/>
    <property type="molecule type" value="Genomic_DNA"/>
</dbReference>
<evidence type="ECO:0000256" key="3">
    <source>
        <dbReference type="ARBA" id="ARBA00023163"/>
    </source>
</evidence>
<keyword evidence="1" id="KW-0805">Transcription regulation</keyword>
<dbReference type="SMART" id="SM00421">
    <property type="entry name" value="HTH_LUXR"/>
    <property type="match status" value="1"/>
</dbReference>
<dbReference type="Gene3D" id="1.10.10.10">
    <property type="entry name" value="Winged helix-like DNA-binding domain superfamily/Winged helix DNA-binding domain"/>
    <property type="match status" value="1"/>
</dbReference>
<keyword evidence="2" id="KW-0238">DNA-binding</keyword>
<feature type="domain" description="HTH luxR-type" evidence="4">
    <location>
        <begin position="138"/>
        <end position="203"/>
    </location>
</feature>
<organism evidence="5">
    <name type="scientific">Darwinula stevensoni</name>
    <dbReference type="NCBI Taxonomy" id="69355"/>
    <lineage>
        <taxon>Eukaryota</taxon>
        <taxon>Metazoa</taxon>
        <taxon>Ecdysozoa</taxon>
        <taxon>Arthropoda</taxon>
        <taxon>Crustacea</taxon>
        <taxon>Oligostraca</taxon>
        <taxon>Ostracoda</taxon>
        <taxon>Podocopa</taxon>
        <taxon>Podocopida</taxon>
        <taxon>Darwinulocopina</taxon>
        <taxon>Darwinuloidea</taxon>
        <taxon>Darwinulidae</taxon>
        <taxon>Darwinula</taxon>
    </lineage>
</organism>
<evidence type="ECO:0000259" key="4">
    <source>
        <dbReference type="PROSITE" id="PS50043"/>
    </source>
</evidence>
<dbReference type="Gene3D" id="3.30.450.80">
    <property type="entry name" value="Transcription factor LuxR-like, autoinducer-binding domain"/>
    <property type="match status" value="1"/>
</dbReference>
<dbReference type="GO" id="GO:0003677">
    <property type="term" value="F:DNA binding"/>
    <property type="evidence" value="ECO:0007669"/>
    <property type="project" value="UniProtKB-KW"/>
</dbReference>
<evidence type="ECO:0000256" key="1">
    <source>
        <dbReference type="ARBA" id="ARBA00023015"/>
    </source>
</evidence>
<dbReference type="PANTHER" id="PTHR44688:SF16">
    <property type="entry name" value="DNA-BINDING TRANSCRIPTIONAL ACTIVATOR DEVR_DOSR"/>
    <property type="match status" value="1"/>
</dbReference>
<dbReference type="GO" id="GO:0006355">
    <property type="term" value="P:regulation of DNA-templated transcription"/>
    <property type="evidence" value="ECO:0007669"/>
    <property type="project" value="InterPro"/>
</dbReference>
<accession>A0A7R9FTC2</accession>
<dbReference type="SUPFAM" id="SSF75516">
    <property type="entry name" value="Pheromone-binding domain of LuxR-like quorum-sensing transcription factors"/>
    <property type="match status" value="1"/>
</dbReference>
<protein>
    <recommendedName>
        <fullName evidence="4">HTH luxR-type domain-containing protein</fullName>
    </recommendedName>
</protein>
<dbReference type="InterPro" id="IPR036388">
    <property type="entry name" value="WH-like_DNA-bd_sf"/>
</dbReference>
<dbReference type="PANTHER" id="PTHR44688">
    <property type="entry name" value="DNA-BINDING TRANSCRIPTIONAL ACTIVATOR DEVR_DOSR"/>
    <property type="match status" value="1"/>
</dbReference>
<dbReference type="InterPro" id="IPR036693">
    <property type="entry name" value="TF_LuxR_autoind-bd_dom_sf"/>
</dbReference>
<dbReference type="Pfam" id="PF03472">
    <property type="entry name" value="Autoind_bind"/>
    <property type="match status" value="1"/>
</dbReference>
<sequence>MFVAGVEMKDLDGVPSHHLISGYPEEWQRIYAECDYIRTDPTVAHCQTSLEPLVWTEKAFSRYKGMHLWEEARSYGLAHGISVALHDEAHTKSMLSLVRDKPVDLDARECRQLISCVQVLAGCAHFVAVKLAKEVLRPVQTLPRLTRQEVECLKWVSNGKTSWEIARIMTISEPTVAFHIRNGIQKLGASNRPQALAIAIRLGLI</sequence>
<keyword evidence="6" id="KW-1185">Reference proteome</keyword>
<dbReference type="OrthoDB" id="1470350at2759"/>
<dbReference type="Pfam" id="PF00196">
    <property type="entry name" value="GerE"/>
    <property type="match status" value="1"/>
</dbReference>
<keyword evidence="3" id="KW-0804">Transcription</keyword>